<dbReference type="SUPFAM" id="SSF46785">
    <property type="entry name" value="Winged helix' DNA-binding domain"/>
    <property type="match status" value="1"/>
</dbReference>
<dbReference type="Proteomes" id="UP000198882">
    <property type="component" value="Unassembled WGS sequence"/>
</dbReference>
<dbReference type="InterPro" id="IPR036390">
    <property type="entry name" value="WH_DNA-bd_sf"/>
</dbReference>
<reference evidence="2" key="1">
    <citation type="submission" date="2016-10" db="EMBL/GenBank/DDBJ databases">
        <authorList>
            <person name="Varghese N."/>
            <person name="Submissions S."/>
        </authorList>
    </citation>
    <scope>NUCLEOTIDE SEQUENCE [LARGE SCALE GENOMIC DNA]</scope>
    <source>
        <strain evidence="2">B4,CECT 8067,JCM 17497</strain>
    </source>
</reference>
<name>A0A1G9ECU2_9EURY</name>
<keyword evidence="2" id="KW-1185">Reference proteome</keyword>
<organism evidence="1 2">
    <name type="scientific">Natronorubrum texcoconense</name>
    <dbReference type="NCBI Taxonomy" id="1095776"/>
    <lineage>
        <taxon>Archaea</taxon>
        <taxon>Methanobacteriati</taxon>
        <taxon>Methanobacteriota</taxon>
        <taxon>Stenosarchaea group</taxon>
        <taxon>Halobacteria</taxon>
        <taxon>Halobacteriales</taxon>
        <taxon>Natrialbaceae</taxon>
        <taxon>Natronorubrum</taxon>
    </lineage>
</organism>
<dbReference type="STRING" id="1095776.SAMN04515672_3860"/>
<gene>
    <name evidence="1" type="ORF">SAMN04515672_3860</name>
</gene>
<dbReference type="EMBL" id="FNFE01000006">
    <property type="protein sequence ID" value="SDK73914.1"/>
    <property type="molecule type" value="Genomic_DNA"/>
</dbReference>
<dbReference type="Pfam" id="PF12840">
    <property type="entry name" value="HTH_20"/>
    <property type="match status" value="1"/>
</dbReference>
<dbReference type="RefSeq" id="WP_090310698.1">
    <property type="nucleotide sequence ID" value="NZ_FNFE01000006.1"/>
</dbReference>
<accession>A0A1G9ECU2</accession>
<evidence type="ECO:0000313" key="1">
    <source>
        <dbReference type="EMBL" id="SDK73914.1"/>
    </source>
</evidence>
<dbReference type="AlphaFoldDB" id="A0A1G9ECU2"/>
<dbReference type="Gene3D" id="1.10.10.10">
    <property type="entry name" value="Winged helix-like DNA-binding domain superfamily/Winged helix DNA-binding domain"/>
    <property type="match status" value="1"/>
</dbReference>
<sequence>MDEESSIEEILNTIGDEHARTVLASISREPGSAKELAERLELSQPTIYRRLELLEENELIEDRTLVADDGNHYKEYTCNFNSTVISLEDDEYDVRIFREENLPDRFTKLWDELGVK</sequence>
<dbReference type="InterPro" id="IPR036388">
    <property type="entry name" value="WH-like_DNA-bd_sf"/>
</dbReference>
<protein>
    <submittedName>
        <fullName evidence="1">Helix-turn-helix domain-containing protein</fullName>
    </submittedName>
</protein>
<dbReference type="OrthoDB" id="311452at2157"/>
<evidence type="ECO:0000313" key="2">
    <source>
        <dbReference type="Proteomes" id="UP000198882"/>
    </source>
</evidence>
<proteinExistence type="predicted"/>